<sequence>MALAKMISVDRDALICDMAETYHIYDLRGLPGRMLAVLAFGLRADSRIMQRLNKQEFATETMLLATIADRLGLLVWHQTRDGQRGVNRPQSIIEAMTGGQTETIGFASPEEFEEARRRIIYGD</sequence>
<dbReference type="EMBL" id="BK015647">
    <property type="protein sequence ID" value="DAE17838.1"/>
    <property type="molecule type" value="Genomic_DNA"/>
</dbReference>
<reference evidence="1" key="1">
    <citation type="journal article" date="2021" name="Proc. Natl. Acad. Sci. U.S.A.">
        <title>A Catalog of Tens of Thousands of Viruses from Human Metagenomes Reveals Hidden Associations with Chronic Diseases.</title>
        <authorList>
            <person name="Tisza M.J."/>
            <person name="Buck C.B."/>
        </authorList>
    </citation>
    <scope>NUCLEOTIDE SEQUENCE</scope>
    <source>
        <strain evidence="1">CtWBz6</strain>
    </source>
</reference>
<proteinExistence type="predicted"/>
<protein>
    <submittedName>
        <fullName evidence="1">Uncharacterized protein</fullName>
    </submittedName>
</protein>
<accession>A0A8S5QEX9</accession>
<name>A0A8S5QEX9_9CAUD</name>
<dbReference type="InterPro" id="IPR035286">
    <property type="entry name" value="DUF5361"/>
</dbReference>
<organism evidence="1">
    <name type="scientific">Siphoviridae sp. ctWBz6</name>
    <dbReference type="NCBI Taxonomy" id="2825536"/>
    <lineage>
        <taxon>Viruses</taxon>
        <taxon>Duplodnaviria</taxon>
        <taxon>Heunggongvirae</taxon>
        <taxon>Uroviricota</taxon>
        <taxon>Caudoviricetes</taxon>
    </lineage>
</organism>
<dbReference type="Pfam" id="PF17318">
    <property type="entry name" value="DUF5361"/>
    <property type="match status" value="1"/>
</dbReference>
<evidence type="ECO:0000313" key="1">
    <source>
        <dbReference type="EMBL" id="DAE17838.1"/>
    </source>
</evidence>